<evidence type="ECO:0000313" key="2">
    <source>
        <dbReference type="Proteomes" id="UP000054549"/>
    </source>
</evidence>
<evidence type="ECO:0000313" key="1">
    <source>
        <dbReference type="EMBL" id="KIL57794.1"/>
    </source>
</evidence>
<dbReference type="EMBL" id="KN818357">
    <property type="protein sequence ID" value="KIL57794.1"/>
    <property type="molecule type" value="Genomic_DNA"/>
</dbReference>
<protein>
    <submittedName>
        <fullName evidence="1">Uncharacterized protein</fullName>
    </submittedName>
</protein>
<name>A0A0C2SUN8_AMAMK</name>
<dbReference type="AlphaFoldDB" id="A0A0C2SUN8"/>
<dbReference type="InParanoid" id="A0A0C2SUN8"/>
<proteinExistence type="predicted"/>
<gene>
    <name evidence="1" type="ORF">M378DRAFT_360655</name>
</gene>
<dbReference type="Proteomes" id="UP000054549">
    <property type="component" value="Unassembled WGS sequence"/>
</dbReference>
<sequence length="100" mass="10889">MYSSPRSLGIVAGRHTQPLLRVPIREIPVGTLHFLDHTGFLSGHHVSSTSLNLSFFQVSSRSLCGVHALLCIGSIYTLSGALARMDFRSALLIIVKLSRT</sequence>
<organism evidence="1 2">
    <name type="scientific">Amanita muscaria (strain Koide BX008)</name>
    <dbReference type="NCBI Taxonomy" id="946122"/>
    <lineage>
        <taxon>Eukaryota</taxon>
        <taxon>Fungi</taxon>
        <taxon>Dikarya</taxon>
        <taxon>Basidiomycota</taxon>
        <taxon>Agaricomycotina</taxon>
        <taxon>Agaricomycetes</taxon>
        <taxon>Agaricomycetidae</taxon>
        <taxon>Agaricales</taxon>
        <taxon>Pluteineae</taxon>
        <taxon>Amanitaceae</taxon>
        <taxon>Amanita</taxon>
    </lineage>
</organism>
<keyword evidence="2" id="KW-1185">Reference proteome</keyword>
<dbReference type="HOGENOM" id="CLU_2305332_0_0_1"/>
<accession>A0A0C2SUN8</accession>
<reference evidence="1 2" key="1">
    <citation type="submission" date="2014-04" db="EMBL/GenBank/DDBJ databases">
        <title>Evolutionary Origins and Diversification of the Mycorrhizal Mutualists.</title>
        <authorList>
            <consortium name="DOE Joint Genome Institute"/>
            <consortium name="Mycorrhizal Genomics Consortium"/>
            <person name="Kohler A."/>
            <person name="Kuo A."/>
            <person name="Nagy L.G."/>
            <person name="Floudas D."/>
            <person name="Copeland A."/>
            <person name="Barry K.W."/>
            <person name="Cichocki N."/>
            <person name="Veneault-Fourrey C."/>
            <person name="LaButti K."/>
            <person name="Lindquist E.A."/>
            <person name="Lipzen A."/>
            <person name="Lundell T."/>
            <person name="Morin E."/>
            <person name="Murat C."/>
            <person name="Riley R."/>
            <person name="Ohm R."/>
            <person name="Sun H."/>
            <person name="Tunlid A."/>
            <person name="Henrissat B."/>
            <person name="Grigoriev I.V."/>
            <person name="Hibbett D.S."/>
            <person name="Martin F."/>
        </authorList>
    </citation>
    <scope>NUCLEOTIDE SEQUENCE [LARGE SCALE GENOMIC DNA]</scope>
    <source>
        <strain evidence="1 2">Koide BX008</strain>
    </source>
</reference>